<proteinExistence type="predicted"/>
<dbReference type="Proteomes" id="UP000321058">
    <property type="component" value="Unassembled WGS sequence"/>
</dbReference>
<dbReference type="EMBL" id="BKAJ01000217">
    <property type="protein sequence ID" value="GEP61359.1"/>
    <property type="molecule type" value="Genomic_DNA"/>
</dbReference>
<evidence type="ECO:0000313" key="2">
    <source>
        <dbReference type="Proteomes" id="UP000321058"/>
    </source>
</evidence>
<keyword evidence="2" id="KW-1185">Reference proteome</keyword>
<protein>
    <submittedName>
        <fullName evidence="1">Uncharacterized protein</fullName>
    </submittedName>
</protein>
<comment type="caution">
    <text evidence="1">The sequence shown here is derived from an EMBL/GenBank/DDBJ whole genome shotgun (WGS) entry which is preliminary data.</text>
</comment>
<dbReference type="AlphaFoldDB" id="A0A512NQZ0"/>
<accession>A0A512NQZ0</accession>
<sequence length="60" mass="6118">MLSESDCGGPIRGMVRDLAAAGIITPRIALRSVRGTSALVVPQGISTGLVPCPKSRAARS</sequence>
<gene>
    <name evidence="1" type="ORF">RSO01_85250</name>
</gene>
<reference evidence="1 2" key="1">
    <citation type="submission" date="2019-07" db="EMBL/GenBank/DDBJ databases">
        <title>Whole genome shotgun sequence of Reyranella soli NBRC 108950.</title>
        <authorList>
            <person name="Hosoyama A."/>
            <person name="Uohara A."/>
            <person name="Ohji S."/>
            <person name="Ichikawa N."/>
        </authorList>
    </citation>
    <scope>NUCLEOTIDE SEQUENCE [LARGE SCALE GENOMIC DNA]</scope>
    <source>
        <strain evidence="1 2">NBRC 108950</strain>
    </source>
</reference>
<organism evidence="1 2">
    <name type="scientific">Reyranella soli</name>
    <dbReference type="NCBI Taxonomy" id="1230389"/>
    <lineage>
        <taxon>Bacteria</taxon>
        <taxon>Pseudomonadati</taxon>
        <taxon>Pseudomonadota</taxon>
        <taxon>Alphaproteobacteria</taxon>
        <taxon>Hyphomicrobiales</taxon>
        <taxon>Reyranellaceae</taxon>
        <taxon>Reyranella</taxon>
    </lineage>
</organism>
<name>A0A512NQZ0_9HYPH</name>
<evidence type="ECO:0000313" key="1">
    <source>
        <dbReference type="EMBL" id="GEP61359.1"/>
    </source>
</evidence>